<evidence type="ECO:0000313" key="4">
    <source>
        <dbReference type="EMBL" id="NYI65745.1"/>
    </source>
</evidence>
<gene>
    <name evidence="4" type="ORF">BJY26_000051</name>
</gene>
<proteinExistence type="predicted"/>
<organism evidence="4 5">
    <name type="scientific">Spelaeicoccus albus</name>
    <dbReference type="NCBI Taxonomy" id="1280376"/>
    <lineage>
        <taxon>Bacteria</taxon>
        <taxon>Bacillati</taxon>
        <taxon>Actinomycetota</taxon>
        <taxon>Actinomycetes</taxon>
        <taxon>Micrococcales</taxon>
        <taxon>Brevibacteriaceae</taxon>
        <taxon>Spelaeicoccus</taxon>
    </lineage>
</organism>
<dbReference type="EMBL" id="JACBZP010000001">
    <property type="protein sequence ID" value="NYI65745.1"/>
    <property type="molecule type" value="Genomic_DNA"/>
</dbReference>
<keyword evidence="2" id="KW-0378">Hydrolase</keyword>
<dbReference type="SUPFAM" id="SSF55811">
    <property type="entry name" value="Nudix"/>
    <property type="match status" value="1"/>
</dbReference>
<accession>A0A7Z0A8Y6</accession>
<dbReference type="Gene3D" id="3.90.79.10">
    <property type="entry name" value="Nucleoside Triphosphate Pyrophosphohydrolase"/>
    <property type="match status" value="1"/>
</dbReference>
<keyword evidence="5" id="KW-1185">Reference proteome</keyword>
<evidence type="ECO:0000256" key="1">
    <source>
        <dbReference type="ARBA" id="ARBA00001946"/>
    </source>
</evidence>
<sequence length="157" mass="17512">MPIPEFITATRAKIGHDLMWMPGVCAVVFDDDGRVLLGKRADNGKWANIAGILEPGEDPEPGILREILEETGVRARVDRLVSILADDTITYPNGDQARYLSVTFRARYVAGTAHVADDESLEVDWFPIDGLPELSRNHRERIQWALAPDAPPVLRRN</sequence>
<evidence type="ECO:0000313" key="5">
    <source>
        <dbReference type="Proteomes" id="UP000539111"/>
    </source>
</evidence>
<dbReference type="GO" id="GO:0016787">
    <property type="term" value="F:hydrolase activity"/>
    <property type="evidence" value="ECO:0007669"/>
    <property type="project" value="UniProtKB-KW"/>
</dbReference>
<evidence type="ECO:0000256" key="2">
    <source>
        <dbReference type="ARBA" id="ARBA00022801"/>
    </source>
</evidence>
<name>A0A7Z0A8Y6_9MICO</name>
<evidence type="ECO:0000259" key="3">
    <source>
        <dbReference type="PROSITE" id="PS51462"/>
    </source>
</evidence>
<dbReference type="InterPro" id="IPR000086">
    <property type="entry name" value="NUDIX_hydrolase_dom"/>
</dbReference>
<dbReference type="PROSITE" id="PS00893">
    <property type="entry name" value="NUDIX_BOX"/>
    <property type="match status" value="1"/>
</dbReference>
<protein>
    <submittedName>
        <fullName evidence="4">8-oxo-dGTP pyrophosphatase MutT (NUDIX family)</fullName>
    </submittedName>
</protein>
<dbReference type="PANTHER" id="PTHR43046:SF16">
    <property type="entry name" value="ADP-RIBOSE PYROPHOSPHATASE YJHB-RELATED"/>
    <property type="match status" value="1"/>
</dbReference>
<dbReference type="Pfam" id="PF00293">
    <property type="entry name" value="NUDIX"/>
    <property type="match status" value="1"/>
</dbReference>
<dbReference type="InterPro" id="IPR015797">
    <property type="entry name" value="NUDIX_hydrolase-like_dom_sf"/>
</dbReference>
<dbReference type="PROSITE" id="PS51462">
    <property type="entry name" value="NUDIX"/>
    <property type="match status" value="1"/>
</dbReference>
<feature type="domain" description="Nudix hydrolase" evidence="3">
    <location>
        <begin position="19"/>
        <end position="148"/>
    </location>
</feature>
<comment type="cofactor">
    <cofactor evidence="1">
        <name>Mg(2+)</name>
        <dbReference type="ChEBI" id="CHEBI:18420"/>
    </cofactor>
</comment>
<dbReference type="RefSeq" id="WP_179424668.1">
    <property type="nucleotide sequence ID" value="NZ_JACBZP010000001.1"/>
</dbReference>
<comment type="caution">
    <text evidence="4">The sequence shown here is derived from an EMBL/GenBank/DDBJ whole genome shotgun (WGS) entry which is preliminary data.</text>
</comment>
<dbReference type="CDD" id="cd18879">
    <property type="entry name" value="NUDIX_Hydrolase"/>
    <property type="match status" value="1"/>
</dbReference>
<dbReference type="PANTHER" id="PTHR43046">
    <property type="entry name" value="GDP-MANNOSE MANNOSYL HYDROLASE"/>
    <property type="match status" value="1"/>
</dbReference>
<dbReference type="Proteomes" id="UP000539111">
    <property type="component" value="Unassembled WGS sequence"/>
</dbReference>
<dbReference type="AlphaFoldDB" id="A0A7Z0A8Y6"/>
<reference evidence="4 5" key="1">
    <citation type="submission" date="2020-07" db="EMBL/GenBank/DDBJ databases">
        <title>Sequencing the genomes of 1000 actinobacteria strains.</title>
        <authorList>
            <person name="Klenk H.-P."/>
        </authorList>
    </citation>
    <scope>NUCLEOTIDE SEQUENCE [LARGE SCALE GENOMIC DNA]</scope>
    <source>
        <strain evidence="4 5">DSM 26341</strain>
    </source>
</reference>
<dbReference type="InterPro" id="IPR020084">
    <property type="entry name" value="NUDIX_hydrolase_CS"/>
</dbReference>